<dbReference type="InterPro" id="IPR001750">
    <property type="entry name" value="ND/Mrp_TM"/>
</dbReference>
<feature type="transmembrane region" description="Helical" evidence="16">
    <location>
        <begin position="91"/>
        <end position="110"/>
    </location>
</feature>
<dbReference type="NCBIfam" id="TIGR01974">
    <property type="entry name" value="NDH_I_L"/>
    <property type="match status" value="1"/>
</dbReference>
<evidence type="ECO:0000256" key="7">
    <source>
        <dbReference type="ARBA" id="ARBA00022967"/>
    </source>
</evidence>
<feature type="transmembrane region" description="Helical" evidence="16">
    <location>
        <begin position="676"/>
        <end position="694"/>
    </location>
</feature>
<feature type="transmembrane region" description="Helical" evidence="16">
    <location>
        <begin position="260"/>
        <end position="281"/>
    </location>
</feature>
<comment type="subcellular location">
    <subcellularLocation>
        <location evidence="1">Endomembrane system</location>
        <topology evidence="1">Multi-pass membrane protein</topology>
    </subcellularLocation>
    <subcellularLocation>
        <location evidence="14">Membrane</location>
        <topology evidence="14">Multi-pass membrane protein</topology>
    </subcellularLocation>
</comment>
<gene>
    <name evidence="20" type="ORF">WN50_11080</name>
</gene>
<dbReference type="PRINTS" id="PR01435">
    <property type="entry name" value="NPOXDRDTASE5"/>
</dbReference>
<feature type="transmembrane region" description="Helical" evidence="16">
    <location>
        <begin position="519"/>
        <end position="539"/>
    </location>
</feature>
<feature type="transmembrane region" description="Helical" evidence="16">
    <location>
        <begin position="390"/>
        <end position="411"/>
    </location>
</feature>
<feature type="transmembrane region" description="Helical" evidence="16">
    <location>
        <begin position="178"/>
        <end position="199"/>
    </location>
</feature>
<feature type="transmembrane region" description="Helical" evidence="16">
    <location>
        <begin position="431"/>
        <end position="451"/>
    </location>
</feature>
<dbReference type="PATRIC" id="fig|1637645.4.peg.6110"/>
<feature type="transmembrane region" description="Helical" evidence="16">
    <location>
        <begin position="293"/>
        <end position="311"/>
    </location>
</feature>
<dbReference type="InterPro" id="IPR002128">
    <property type="entry name" value="NADH_UbQ_OxRdtase_chlpt_su5_C"/>
</dbReference>
<dbReference type="Pfam" id="PF00662">
    <property type="entry name" value="Proton_antipo_N"/>
    <property type="match status" value="1"/>
</dbReference>
<feature type="domain" description="NADH-Ubiquinone oxidoreductase (complex I) chain 5 N-terminal" evidence="18">
    <location>
        <begin position="75"/>
        <end position="125"/>
    </location>
</feature>
<keyword evidence="3 14" id="KW-0812">Transmembrane</keyword>
<organism evidence="20 21">
    <name type="scientific">Limnoraphis robusta CS-951</name>
    <dbReference type="NCBI Taxonomy" id="1637645"/>
    <lineage>
        <taxon>Bacteria</taxon>
        <taxon>Bacillati</taxon>
        <taxon>Cyanobacteriota</taxon>
        <taxon>Cyanophyceae</taxon>
        <taxon>Oscillatoriophycideae</taxon>
        <taxon>Oscillatoriales</taxon>
        <taxon>Sirenicapillariaceae</taxon>
        <taxon>Limnoraphis</taxon>
    </lineage>
</organism>
<evidence type="ECO:0000256" key="2">
    <source>
        <dbReference type="ARBA" id="ARBA00008200"/>
    </source>
</evidence>
<evidence type="ECO:0000313" key="20">
    <source>
        <dbReference type="EMBL" id="KKD38020.1"/>
    </source>
</evidence>
<dbReference type="Gene3D" id="1.20.5.2700">
    <property type="match status" value="1"/>
</dbReference>
<dbReference type="PANTHER" id="PTHR42829:SF2">
    <property type="entry name" value="NADH-UBIQUINONE OXIDOREDUCTASE CHAIN 5"/>
    <property type="match status" value="1"/>
</dbReference>
<comment type="function">
    <text evidence="11">NDH-1 shuttles electrons from NAD(P)H, via FMN and iron-sulfur (Fe-S) centers, to quinones in the respiratory chain. The immediate electron acceptor for the enzyme in this species is believed to be plastoquinone. Couples the redox reaction to proton translocation (for every two electrons transferred, four hydrogen ions are translocated across the cytoplasmic membrane), and thus conserves the redox energy in a proton gradient.</text>
</comment>
<evidence type="ECO:0000256" key="1">
    <source>
        <dbReference type="ARBA" id="ARBA00004127"/>
    </source>
</evidence>
<feature type="transmembrane region" description="Helical" evidence="16">
    <location>
        <begin position="572"/>
        <end position="595"/>
    </location>
</feature>
<dbReference type="GO" id="GO:0003954">
    <property type="term" value="F:NADH dehydrogenase activity"/>
    <property type="evidence" value="ECO:0007669"/>
    <property type="project" value="TreeGrafter"/>
</dbReference>
<evidence type="ECO:0000259" key="19">
    <source>
        <dbReference type="Pfam" id="PF01010"/>
    </source>
</evidence>
<dbReference type="NCBIfam" id="NF005141">
    <property type="entry name" value="PRK06590.1"/>
    <property type="match status" value="1"/>
</dbReference>
<comment type="similarity">
    <text evidence="2">Belongs to the complex I subunit 5 family.</text>
</comment>
<evidence type="ECO:0000256" key="3">
    <source>
        <dbReference type="ARBA" id="ARBA00022692"/>
    </source>
</evidence>
<feature type="transmembrane region" description="Helical" evidence="16">
    <location>
        <begin position="41"/>
        <end position="63"/>
    </location>
</feature>
<protein>
    <submittedName>
        <fullName evidence="20">NAD(P)H-quinone oxidoreductase subunit F</fullName>
    </submittedName>
</protein>
<evidence type="ECO:0000256" key="5">
    <source>
        <dbReference type="ARBA" id="ARBA00022857"/>
    </source>
</evidence>
<keyword evidence="4" id="KW-0874">Quinone</keyword>
<feature type="transmembrane region" description="Helical" evidence="16">
    <location>
        <begin position="122"/>
        <end position="140"/>
    </location>
</feature>
<feature type="transmembrane region" description="Helical" evidence="16">
    <location>
        <begin position="323"/>
        <end position="344"/>
    </location>
</feature>
<dbReference type="RefSeq" id="WP_046278604.1">
    <property type="nucleotide sequence ID" value="NZ_LATL02000310.1"/>
</dbReference>
<dbReference type="InterPro" id="IPR018393">
    <property type="entry name" value="NADHpl_OxRdtase_5_subgr"/>
</dbReference>
<evidence type="ECO:0000256" key="10">
    <source>
        <dbReference type="ARBA" id="ARBA00023136"/>
    </source>
</evidence>
<evidence type="ECO:0000256" key="14">
    <source>
        <dbReference type="RuleBase" id="RU000320"/>
    </source>
</evidence>
<comment type="catalytic activity">
    <reaction evidence="13">
        <text>a plastoquinone + NADH + (n+1) H(+)(in) = a plastoquinol + NAD(+) + n H(+)(out)</text>
        <dbReference type="Rhea" id="RHEA:42608"/>
        <dbReference type="Rhea" id="RHEA-COMP:9561"/>
        <dbReference type="Rhea" id="RHEA-COMP:9562"/>
        <dbReference type="ChEBI" id="CHEBI:15378"/>
        <dbReference type="ChEBI" id="CHEBI:17757"/>
        <dbReference type="ChEBI" id="CHEBI:57540"/>
        <dbReference type="ChEBI" id="CHEBI:57945"/>
        <dbReference type="ChEBI" id="CHEBI:62192"/>
    </reaction>
</comment>
<feature type="transmembrane region" description="Helical" evidence="16">
    <location>
        <begin position="6"/>
        <end position="29"/>
    </location>
</feature>
<dbReference type="Pfam" id="PF00361">
    <property type="entry name" value="Proton_antipo_M"/>
    <property type="match status" value="1"/>
</dbReference>
<dbReference type="Proteomes" id="UP000033607">
    <property type="component" value="Unassembled WGS sequence"/>
</dbReference>
<dbReference type="Pfam" id="PF01010">
    <property type="entry name" value="Proton_antipo_C"/>
    <property type="match status" value="1"/>
</dbReference>
<evidence type="ECO:0000256" key="11">
    <source>
        <dbReference type="ARBA" id="ARBA00025624"/>
    </source>
</evidence>
<proteinExistence type="inferred from homology"/>
<keyword evidence="7" id="KW-1278">Translocase</keyword>
<dbReference type="PRINTS" id="PR01434">
    <property type="entry name" value="NADHDHGNASE5"/>
</dbReference>
<feature type="transmembrane region" description="Helical" evidence="16">
    <location>
        <begin position="146"/>
        <end position="166"/>
    </location>
</feature>
<comment type="catalytic activity">
    <reaction evidence="12">
        <text>a plastoquinone + NADPH + (n+1) H(+)(in) = a plastoquinol + NADP(+) + n H(+)(out)</text>
        <dbReference type="Rhea" id="RHEA:42612"/>
        <dbReference type="Rhea" id="RHEA-COMP:9561"/>
        <dbReference type="Rhea" id="RHEA-COMP:9562"/>
        <dbReference type="ChEBI" id="CHEBI:15378"/>
        <dbReference type="ChEBI" id="CHEBI:17757"/>
        <dbReference type="ChEBI" id="CHEBI:57783"/>
        <dbReference type="ChEBI" id="CHEBI:58349"/>
        <dbReference type="ChEBI" id="CHEBI:62192"/>
    </reaction>
</comment>
<dbReference type="NCBIfam" id="NF005626">
    <property type="entry name" value="PRK07376.1"/>
    <property type="match status" value="1"/>
</dbReference>
<reference evidence="20 21" key="1">
    <citation type="submission" date="2015-06" db="EMBL/GenBank/DDBJ databases">
        <title>Draft genome assembly of filamentous brackish cyanobacterium Limnoraphis robusta strain CS-951.</title>
        <authorList>
            <person name="Willis A."/>
            <person name="Parks M."/>
            <person name="Burford M.A."/>
        </authorList>
    </citation>
    <scope>NUCLEOTIDE SEQUENCE [LARGE SCALE GENOMIC DNA]</scope>
    <source>
        <strain evidence="20 21">CS-951</strain>
    </source>
</reference>
<evidence type="ECO:0000256" key="13">
    <source>
        <dbReference type="ARBA" id="ARBA00048026"/>
    </source>
</evidence>
<accession>A0A0F5YIJ6</accession>
<dbReference type="GO" id="GO:0042773">
    <property type="term" value="P:ATP synthesis coupled electron transport"/>
    <property type="evidence" value="ECO:0007669"/>
    <property type="project" value="InterPro"/>
</dbReference>
<dbReference type="AlphaFoldDB" id="A0A0F5YIJ6"/>
<dbReference type="GO" id="GO:0016020">
    <property type="term" value="C:membrane"/>
    <property type="evidence" value="ECO:0007669"/>
    <property type="project" value="UniProtKB-SubCell"/>
</dbReference>
<evidence type="ECO:0000256" key="6">
    <source>
        <dbReference type="ARBA" id="ARBA00022957"/>
    </source>
</evidence>
<keyword evidence="5" id="KW-0521">NADP</keyword>
<evidence type="ECO:0000313" key="21">
    <source>
        <dbReference type="Proteomes" id="UP000033607"/>
    </source>
</evidence>
<keyword evidence="6" id="KW-0618">Plastoquinone</keyword>
<evidence type="ECO:0000259" key="18">
    <source>
        <dbReference type="Pfam" id="PF00662"/>
    </source>
</evidence>
<sequence length="695" mass="75988">MELLYQYAWLIPVLPLLGAMFVGIGLISFSRATNSLRKASAVFIVSLLGGSMVLSFAILWSQINGHEPYTYMIEWAAAGDFTLRMGYTIDHLASVMLAIVSTVAFLVMVYTDGYMAHDPGYVRFYAYLSLFSSSMLGLVICPNLVQVYIFWELVGMCSYLLIGFWYDRKPAADACQKAFVTNRVGDFGLLLGMLGLFWATNTFDFELMGERLETLVETGGLSVALASLFAILVFLGPVAKSAQFPLHVWLPDAMEGPTPISALIHAATMVAAGVFLIARMYPVFEGLPIVMNVIAWTGCFTAFLGATIALTQNDIKKGLAYSTISQLGYMVMAMGVGAYSAGLFHLMTHAYFKAMLFLCSGSVIHGMEAVVGHDPVLAQDMRLMGGLRKYMPITSACFLIGTLAICGIPPFAGFWSKDEILGNAFEANPALWVVGWLTAGMTAFYMFRMYFSTFEGGFRGNDATIKQQLLAAANGPNYAFGPGAMNPQELVAETEEHGHDDHGHDHGHGHSHSPHESPWAMTIPLMTLAIPSMLIGLLGTPFANYFEEFIHAPSETEAQILEKAAEFDLTEFLIMAGSSVGIALLGITLASLMYLSRKIDPSAIAEKIKPLYLFSLNKWYLDDLNDFLFVQGLRRLARQVMEVDFRVVDGAVNLTGLVTLLSGEGLKYFENGRAQFYALIVFGAVLGFVVFSGVS</sequence>
<dbReference type="PANTHER" id="PTHR42829">
    <property type="entry name" value="NADH-UBIQUINONE OXIDOREDUCTASE CHAIN 5"/>
    <property type="match status" value="1"/>
</dbReference>
<name>A0A0F5YIJ6_9CYAN</name>
<feature type="transmembrane region" description="Helical" evidence="16">
    <location>
        <begin position="350"/>
        <end position="370"/>
    </location>
</feature>
<dbReference type="OrthoDB" id="9807568at2"/>
<keyword evidence="8 16" id="KW-1133">Transmembrane helix</keyword>
<feature type="compositionally biased region" description="Basic and acidic residues" evidence="15">
    <location>
        <begin position="495"/>
        <end position="508"/>
    </location>
</feature>
<evidence type="ECO:0000256" key="8">
    <source>
        <dbReference type="ARBA" id="ARBA00022989"/>
    </source>
</evidence>
<feature type="domain" description="NADH:ubiquinone/plastoquinone oxidoreductase chloroplast chain 5 C-terminal" evidence="19">
    <location>
        <begin position="511"/>
        <end position="641"/>
    </location>
</feature>
<evidence type="ECO:0000256" key="9">
    <source>
        <dbReference type="ARBA" id="ARBA00023027"/>
    </source>
</evidence>
<feature type="transmembrane region" description="Helical" evidence="16">
    <location>
        <begin position="219"/>
        <end position="239"/>
    </location>
</feature>
<evidence type="ECO:0000256" key="15">
    <source>
        <dbReference type="SAM" id="MobiDB-lite"/>
    </source>
</evidence>
<dbReference type="GO" id="GO:0008137">
    <property type="term" value="F:NADH dehydrogenase (ubiquinone) activity"/>
    <property type="evidence" value="ECO:0007669"/>
    <property type="project" value="InterPro"/>
</dbReference>
<dbReference type="GO" id="GO:0048038">
    <property type="term" value="F:quinone binding"/>
    <property type="evidence" value="ECO:0007669"/>
    <property type="project" value="UniProtKB-KW"/>
</dbReference>
<feature type="region of interest" description="Disordered" evidence="15">
    <location>
        <begin position="495"/>
        <end position="516"/>
    </location>
</feature>
<dbReference type="GO" id="GO:0012505">
    <property type="term" value="C:endomembrane system"/>
    <property type="evidence" value="ECO:0007669"/>
    <property type="project" value="UniProtKB-SubCell"/>
</dbReference>
<keyword evidence="9" id="KW-0520">NAD</keyword>
<dbReference type="InterPro" id="IPR003945">
    <property type="entry name" value="NU5C-like"/>
</dbReference>
<evidence type="ECO:0000259" key="17">
    <source>
        <dbReference type="Pfam" id="PF00361"/>
    </source>
</evidence>
<dbReference type="GO" id="GO:0015990">
    <property type="term" value="P:electron transport coupled proton transport"/>
    <property type="evidence" value="ECO:0007669"/>
    <property type="project" value="TreeGrafter"/>
</dbReference>
<evidence type="ECO:0000256" key="16">
    <source>
        <dbReference type="SAM" id="Phobius"/>
    </source>
</evidence>
<dbReference type="EMBL" id="LATL02000310">
    <property type="protein sequence ID" value="KKD38020.1"/>
    <property type="molecule type" value="Genomic_DNA"/>
</dbReference>
<comment type="caution">
    <text evidence="20">The sequence shown here is derived from an EMBL/GenBank/DDBJ whole genome shotgun (WGS) entry which is preliminary data.</text>
</comment>
<evidence type="ECO:0000256" key="4">
    <source>
        <dbReference type="ARBA" id="ARBA00022719"/>
    </source>
</evidence>
<dbReference type="InterPro" id="IPR001516">
    <property type="entry name" value="Proton_antipo_N"/>
</dbReference>
<evidence type="ECO:0000256" key="12">
    <source>
        <dbReference type="ARBA" id="ARBA00047726"/>
    </source>
</evidence>
<feature type="domain" description="NADH:quinone oxidoreductase/Mrp antiporter transmembrane" evidence="17">
    <location>
        <begin position="143"/>
        <end position="440"/>
    </location>
</feature>
<keyword evidence="10 16" id="KW-0472">Membrane</keyword>